<name>A0A8X6KTN9_TRICU</name>
<organism evidence="1 2">
    <name type="scientific">Trichonephila clavata</name>
    <name type="common">Joro spider</name>
    <name type="synonym">Nephila clavata</name>
    <dbReference type="NCBI Taxonomy" id="2740835"/>
    <lineage>
        <taxon>Eukaryota</taxon>
        <taxon>Metazoa</taxon>
        <taxon>Ecdysozoa</taxon>
        <taxon>Arthropoda</taxon>
        <taxon>Chelicerata</taxon>
        <taxon>Arachnida</taxon>
        <taxon>Araneae</taxon>
        <taxon>Araneomorphae</taxon>
        <taxon>Entelegynae</taxon>
        <taxon>Araneoidea</taxon>
        <taxon>Nephilidae</taxon>
        <taxon>Trichonephila</taxon>
    </lineage>
</organism>
<proteinExistence type="predicted"/>
<evidence type="ECO:0000313" key="1">
    <source>
        <dbReference type="EMBL" id="GFQ82008.1"/>
    </source>
</evidence>
<evidence type="ECO:0000313" key="2">
    <source>
        <dbReference type="Proteomes" id="UP000887116"/>
    </source>
</evidence>
<sequence>MISEYLFLGNSFHLRSKWPLDINPLQRNAEDNSSNKCWNRSIKCYCIALIREGEPCPLEPRGLPPTRQCEEGTTCKSTDDGLKCVRNCYSE</sequence>
<gene>
    <name evidence="1" type="ORF">TNCT_291891</name>
</gene>
<comment type="caution">
    <text evidence="1">The sequence shown here is derived from an EMBL/GenBank/DDBJ whole genome shotgun (WGS) entry which is preliminary data.</text>
</comment>
<dbReference type="EMBL" id="BMAO01002617">
    <property type="protein sequence ID" value="GFQ82008.1"/>
    <property type="molecule type" value="Genomic_DNA"/>
</dbReference>
<reference evidence="1" key="1">
    <citation type="submission" date="2020-07" db="EMBL/GenBank/DDBJ databases">
        <title>Multicomponent nature underlies the extraordinary mechanical properties of spider dragline silk.</title>
        <authorList>
            <person name="Kono N."/>
            <person name="Nakamura H."/>
            <person name="Mori M."/>
            <person name="Yoshida Y."/>
            <person name="Ohtoshi R."/>
            <person name="Malay A.D."/>
            <person name="Moran D.A.P."/>
            <person name="Tomita M."/>
            <person name="Numata K."/>
            <person name="Arakawa K."/>
        </authorList>
    </citation>
    <scope>NUCLEOTIDE SEQUENCE</scope>
</reference>
<keyword evidence="2" id="KW-1185">Reference proteome</keyword>
<accession>A0A8X6KTN9</accession>
<protein>
    <submittedName>
        <fullName evidence="1">Uncharacterized protein</fullName>
    </submittedName>
</protein>
<dbReference type="Proteomes" id="UP000887116">
    <property type="component" value="Unassembled WGS sequence"/>
</dbReference>
<dbReference type="AlphaFoldDB" id="A0A8X6KTN9"/>